<feature type="region of interest" description="Disordered" evidence="6">
    <location>
        <begin position="692"/>
        <end position="721"/>
    </location>
</feature>
<dbReference type="GO" id="GO:0004674">
    <property type="term" value="F:protein serine/threonine kinase activity"/>
    <property type="evidence" value="ECO:0007669"/>
    <property type="project" value="UniProtKB-KW"/>
</dbReference>
<keyword evidence="4" id="KW-0418">Kinase</keyword>
<protein>
    <recommendedName>
        <fullName evidence="7">Protein kinase domain-containing protein</fullName>
    </recommendedName>
</protein>
<dbReference type="FunFam" id="3.30.200.20:FF:000216">
    <property type="entry name" value="Putative serine/threonine-protein kinase dyrk2"/>
    <property type="match status" value="1"/>
</dbReference>
<feature type="region of interest" description="Disordered" evidence="6">
    <location>
        <begin position="868"/>
        <end position="894"/>
    </location>
</feature>
<dbReference type="PANTHER" id="PTHR24058:SF124">
    <property type="entry name" value="PROTEIN KINASE SUPERFAMILY PROTEIN"/>
    <property type="match status" value="1"/>
</dbReference>
<feature type="compositionally biased region" description="Polar residues" evidence="6">
    <location>
        <begin position="990"/>
        <end position="1006"/>
    </location>
</feature>
<evidence type="ECO:0000256" key="5">
    <source>
        <dbReference type="ARBA" id="ARBA00022840"/>
    </source>
</evidence>
<evidence type="ECO:0000256" key="2">
    <source>
        <dbReference type="ARBA" id="ARBA00022679"/>
    </source>
</evidence>
<dbReference type="SUPFAM" id="SSF56112">
    <property type="entry name" value="Protein kinase-like (PK-like)"/>
    <property type="match status" value="1"/>
</dbReference>
<evidence type="ECO:0000256" key="6">
    <source>
        <dbReference type="SAM" id="MobiDB-lite"/>
    </source>
</evidence>
<reference evidence="8" key="1">
    <citation type="submission" date="2018-02" db="EMBL/GenBank/DDBJ databases">
        <authorList>
            <person name="Cohen D.B."/>
            <person name="Kent A.D."/>
        </authorList>
    </citation>
    <scope>NUCLEOTIDE SEQUENCE</scope>
</reference>
<dbReference type="InterPro" id="IPR000719">
    <property type="entry name" value="Prot_kinase_dom"/>
</dbReference>
<evidence type="ECO:0000313" key="8">
    <source>
        <dbReference type="EMBL" id="SPD24333.1"/>
    </source>
</evidence>
<evidence type="ECO:0000259" key="7">
    <source>
        <dbReference type="PROSITE" id="PS50011"/>
    </source>
</evidence>
<accession>A0A2N9IJW8</accession>
<name>A0A2N9IJW8_FAGSY</name>
<gene>
    <name evidence="8" type="ORF">FSB_LOCUS52215</name>
</gene>
<feature type="compositionally biased region" description="Polar residues" evidence="6">
    <location>
        <begin position="935"/>
        <end position="946"/>
    </location>
</feature>
<organism evidence="8">
    <name type="scientific">Fagus sylvatica</name>
    <name type="common">Beechnut</name>
    <dbReference type="NCBI Taxonomy" id="28930"/>
    <lineage>
        <taxon>Eukaryota</taxon>
        <taxon>Viridiplantae</taxon>
        <taxon>Streptophyta</taxon>
        <taxon>Embryophyta</taxon>
        <taxon>Tracheophyta</taxon>
        <taxon>Spermatophyta</taxon>
        <taxon>Magnoliopsida</taxon>
        <taxon>eudicotyledons</taxon>
        <taxon>Gunneridae</taxon>
        <taxon>Pentapetalae</taxon>
        <taxon>rosids</taxon>
        <taxon>fabids</taxon>
        <taxon>Fagales</taxon>
        <taxon>Fagaceae</taxon>
        <taxon>Fagus</taxon>
    </lineage>
</organism>
<dbReference type="InterPro" id="IPR008271">
    <property type="entry name" value="Ser/Thr_kinase_AS"/>
</dbReference>
<evidence type="ECO:0000256" key="1">
    <source>
        <dbReference type="ARBA" id="ARBA00022527"/>
    </source>
</evidence>
<sequence length="1335" mass="150611">MAEPNSVDVILEFLRRNRFTRAEAALRSEINNRPDLNGFLQKLIGDKDKDLGNMVEEENGEKLVVESQGSSRDSREVSKELIVKEIECGTGRNGSESKWKNAASSGDRNKNNEVAGPSDKNFTFSKGLEDTVLDLYSWKINPSNGPAGAYQNDGGSITSNFSELQISEPTRYRTCEAPDAGKAPVMLRSEDPTNSWLGSTSKGDVEAKYEKIQANERKDLVQQHKTSSTYFIGNFSDNPWSRSDEPTNSSSDTWKDCSVKTVFPFSKGDVSTSYDNDVVSDKKEGKKKSEMSDIRAAIKDQVDEVGRALYFGKSQGVSEQKTISSLSFPLSSENQKEEFPRLPPVKLKSEDKPLNVNWEEKFERDGPAAKLTSADNPLLIGSFLDVPVGQEISSAVCMTGSWRLSLLFMDLIYATPLSGMGEDRLCWECPSNHNFAVKRYYRSLSPHPSLIFPWKLIWKAKVPPRVAFLSWTATLGKVLTIDNLRKWGFIIQDWCCMCKRSGESVDHLFLHCSVAMDLWSLVFGVQWVMPQTVLDLFCSWLGNKGRHNSILIWKMIPHCLIWCLWRERNSRHFEDSARTTPELKLFFFHALLDWVVGLGVFSIHSILELIDQCGKRIAGGSWLSVSQGIAEDASDLVSGFATVGDGLSESIDYPNEYWDSDEYDDDDDVGYMRQPIEDETWFLAHEIDYPSDNEKGTGHGSVPDLQERAPTKDEDDDQSFAEEDSYFSGEQYFQAKNVEPVTASDDPIGLSVTEMYGRTDENDLIAQYDGQLMDEEELNLMRAEPVWQGFVTQTNELIMLGDGKVLKECGRSRLDDICMDDDQHGSVRSIGVGINSDAADMGSEVRESLVGGSSEGDLEYFRDHDVGIGGSRHHHHDSDKKYIDRSNRDKKKITNQEANKYVVGNDKGVSMQQMKSHTDGGFSFPPPLRDGQVEHTGSSKPLWSNNCNTIISDETDDRLNALVGSDDMLASWRRKSSDSSPAKSSRDENNATAARSTDSSPSTLSNYGYAEREHVKREEEKTGAAREEDPAASLEDEEAAAVQEQVRQIKAQEEEFETFNLKIVIFDDELLLKWHLFPLIFDDELQLKLHLQLAPAHYVILKLLCIKTGFEEDKNFHVVLNSVIAGRYHVTEYLGSAAFSKAIQAHDLHTSMDVCVKIIKNNKDFFDQSLDEIKLLKYVNKHDPGDKYHILRLYDYFYYREHLLIVCELLKANLYEFHKFNRESGGEVYFTMPRLQSITIQCLEALQFLHGLGLIHCDLKPENILVKSYSRCEVKVIDLGSSCFETDHLCSYVQSRSYRAPEVILGLSYDKKIDIWSLGCILAELCTGNVSVIQQ</sequence>
<keyword evidence="2" id="KW-0808">Transferase</keyword>
<evidence type="ECO:0000256" key="4">
    <source>
        <dbReference type="ARBA" id="ARBA00022777"/>
    </source>
</evidence>
<dbReference type="EMBL" id="OIVN01005879">
    <property type="protein sequence ID" value="SPD24333.1"/>
    <property type="molecule type" value="Genomic_DNA"/>
</dbReference>
<feature type="compositionally biased region" description="Basic and acidic residues" evidence="6">
    <location>
        <begin position="1010"/>
        <end position="1029"/>
    </location>
</feature>
<dbReference type="InterPro" id="IPR011009">
    <property type="entry name" value="Kinase-like_dom_sf"/>
</dbReference>
<dbReference type="PROSITE" id="PS50011">
    <property type="entry name" value="PROTEIN_KINASE_DOM"/>
    <property type="match status" value="1"/>
</dbReference>
<dbReference type="Gene3D" id="1.10.510.10">
    <property type="entry name" value="Transferase(Phosphotransferase) domain 1"/>
    <property type="match status" value="1"/>
</dbReference>
<feature type="region of interest" description="Disordered" evidence="6">
    <location>
        <begin position="971"/>
        <end position="1039"/>
    </location>
</feature>
<proteinExistence type="predicted"/>
<dbReference type="InterPro" id="IPR026960">
    <property type="entry name" value="RVT-Znf"/>
</dbReference>
<dbReference type="PANTHER" id="PTHR24058">
    <property type="entry name" value="DUAL SPECIFICITY PROTEIN KINASE"/>
    <property type="match status" value="1"/>
</dbReference>
<dbReference type="Pfam" id="PF00069">
    <property type="entry name" value="Pkinase"/>
    <property type="match status" value="1"/>
</dbReference>
<feature type="region of interest" description="Disordered" evidence="6">
    <location>
        <begin position="91"/>
        <end position="122"/>
    </location>
</feature>
<dbReference type="GO" id="GO:0005524">
    <property type="term" value="F:ATP binding"/>
    <property type="evidence" value="ECO:0007669"/>
    <property type="project" value="UniProtKB-KW"/>
</dbReference>
<dbReference type="InterPro" id="IPR050494">
    <property type="entry name" value="Ser_Thr_dual-spec_kinase"/>
</dbReference>
<dbReference type="PROSITE" id="PS00108">
    <property type="entry name" value="PROTEIN_KINASE_ST"/>
    <property type="match status" value="1"/>
</dbReference>
<keyword evidence="1" id="KW-0723">Serine/threonine-protein kinase</keyword>
<dbReference type="SMART" id="SM00220">
    <property type="entry name" value="S_TKc"/>
    <property type="match status" value="1"/>
</dbReference>
<keyword evidence="5" id="KW-0067">ATP-binding</keyword>
<dbReference type="CDD" id="cd14133">
    <property type="entry name" value="PKc_DYRK_like"/>
    <property type="match status" value="1"/>
</dbReference>
<evidence type="ECO:0000256" key="3">
    <source>
        <dbReference type="ARBA" id="ARBA00022741"/>
    </source>
</evidence>
<feature type="domain" description="Protein kinase" evidence="7">
    <location>
        <begin position="1128"/>
        <end position="1335"/>
    </location>
</feature>
<feature type="region of interest" description="Disordered" evidence="6">
    <location>
        <begin position="913"/>
        <end position="946"/>
    </location>
</feature>
<feature type="compositionally biased region" description="Basic and acidic residues" evidence="6">
    <location>
        <begin position="876"/>
        <end position="887"/>
    </location>
</feature>
<dbReference type="Gene3D" id="3.30.200.20">
    <property type="entry name" value="Phosphorylase Kinase, domain 1"/>
    <property type="match status" value="1"/>
</dbReference>
<keyword evidence="3" id="KW-0547">Nucleotide-binding</keyword>
<dbReference type="Pfam" id="PF13966">
    <property type="entry name" value="zf-RVT"/>
    <property type="match status" value="1"/>
</dbReference>